<protein>
    <submittedName>
        <fullName evidence="3">DNA-directed RNA polymerase I, II, and III 15kDa polypeptide</fullName>
    </submittedName>
</protein>
<dbReference type="GO" id="GO:0006360">
    <property type="term" value="P:transcription by RNA polymerase I"/>
    <property type="evidence" value="ECO:0007669"/>
    <property type="project" value="TreeGrafter"/>
</dbReference>
<dbReference type="InterPro" id="IPR006111">
    <property type="entry name" value="Rpo6/Rpb6"/>
</dbReference>
<evidence type="ECO:0000256" key="1">
    <source>
        <dbReference type="ARBA" id="ARBA00022478"/>
    </source>
</evidence>
<reference evidence="3 4" key="1">
    <citation type="journal article" date="2011" name="Genome Biol. Evol.">
        <title>Complete nucleomorph genome sequence of the nonphotosynthetic alga Cryptomonas paramecium reveals a core nucleomorph gene set.</title>
        <authorList>
            <person name="Tanifuji G."/>
            <person name="Onodera N.T."/>
            <person name="Wheeler T.J."/>
            <person name="Dlutek M."/>
            <person name="Donaher N."/>
            <person name="Archibald J.M."/>
        </authorList>
    </citation>
    <scope>NUCLEOTIDE SEQUENCE [LARGE SCALE GENOMIC DNA]</scope>
    <source>
        <strain evidence="3 4">CCAP977/2A</strain>
    </source>
</reference>
<keyword evidence="3" id="KW-0542">Nucleomorph</keyword>
<geneLocation type="nucleomorph" evidence="3"/>
<evidence type="ECO:0000313" key="4">
    <source>
        <dbReference type="Proteomes" id="UP000243423"/>
    </source>
</evidence>
<dbReference type="EMBL" id="CP002173">
    <property type="protein sequence ID" value="AEA38978.1"/>
    <property type="molecule type" value="Genomic_DNA"/>
</dbReference>
<dbReference type="Proteomes" id="UP000243423">
    <property type="component" value="Nucleomorph 2"/>
</dbReference>
<dbReference type="AlphaFoldDB" id="F2HI32"/>
<dbReference type="GeneID" id="10447222"/>
<dbReference type="Pfam" id="PF01192">
    <property type="entry name" value="RNA_pol_Rpb6"/>
    <property type="match status" value="1"/>
</dbReference>
<sequence length="130" mass="15317">MQKSSSFSSISEIEILNKHVLNEELNYKKKFMKDKNFSFYKKRSSTEKPLWLQFRTTLPYLTKFEKARILGARALQLSMGAPLTIKTNSETDVLELAAKELVERKIPITIRRYLPNGKYEDWRVDELIIE</sequence>
<dbReference type="SUPFAM" id="SSF63562">
    <property type="entry name" value="RPB6/omega subunit-like"/>
    <property type="match status" value="1"/>
</dbReference>
<dbReference type="InterPro" id="IPR036161">
    <property type="entry name" value="RPB6/omega-like_sf"/>
</dbReference>
<dbReference type="GO" id="GO:0005666">
    <property type="term" value="C:RNA polymerase III complex"/>
    <property type="evidence" value="ECO:0007669"/>
    <property type="project" value="TreeGrafter"/>
</dbReference>
<dbReference type="PIRSF" id="PIRSF000778">
    <property type="entry name" value="RpoK/RPB6"/>
    <property type="match status" value="1"/>
</dbReference>
<name>F2HI32_9CRYP</name>
<dbReference type="GO" id="GO:0005665">
    <property type="term" value="C:RNA polymerase II, core complex"/>
    <property type="evidence" value="ECO:0007669"/>
    <property type="project" value="TreeGrafter"/>
</dbReference>
<keyword evidence="1 3" id="KW-0240">DNA-directed RNA polymerase</keyword>
<dbReference type="Gene3D" id="3.90.940.10">
    <property type="match status" value="1"/>
</dbReference>
<dbReference type="GO" id="GO:0042797">
    <property type="term" value="P:tRNA transcription by RNA polymerase III"/>
    <property type="evidence" value="ECO:0007669"/>
    <property type="project" value="TreeGrafter"/>
</dbReference>
<keyword evidence="2" id="KW-0804">Transcription</keyword>
<dbReference type="PROSITE" id="PS01111">
    <property type="entry name" value="RNA_POL_K_14KD"/>
    <property type="match status" value="1"/>
</dbReference>
<dbReference type="GO" id="GO:0003677">
    <property type="term" value="F:DNA binding"/>
    <property type="evidence" value="ECO:0007669"/>
    <property type="project" value="InterPro"/>
</dbReference>
<organism evidence="3 4">
    <name type="scientific">Cryptomonas paramaecium</name>
    <dbReference type="NCBI Taxonomy" id="2898"/>
    <lineage>
        <taxon>Eukaryota</taxon>
        <taxon>Cryptophyceae</taxon>
        <taxon>Cryptomonadales</taxon>
        <taxon>Cryptomonadaceae</taxon>
        <taxon>Cryptomonas</taxon>
    </lineage>
</organism>
<dbReference type="PANTHER" id="PTHR47227:SF5">
    <property type="entry name" value="DNA-DIRECTED RNA POLYMERASES I, II, AND III SUBUNIT RPABC2"/>
    <property type="match status" value="1"/>
</dbReference>
<evidence type="ECO:0000256" key="2">
    <source>
        <dbReference type="ARBA" id="ARBA00023163"/>
    </source>
</evidence>
<evidence type="ECO:0000313" key="3">
    <source>
        <dbReference type="EMBL" id="AEA38978.1"/>
    </source>
</evidence>
<dbReference type="RefSeq" id="XP_003239876.1">
    <property type="nucleotide sequence ID" value="XM_003239828.1"/>
</dbReference>
<dbReference type="PANTHER" id="PTHR47227">
    <property type="entry name" value="DNA-DIRECTED RNA POLYMERASE SUBUNIT K"/>
    <property type="match status" value="1"/>
</dbReference>
<gene>
    <name evidence="3" type="primary">rpabc6</name>
    <name evidence="3" type="ORF">CPARA_2gp320</name>
</gene>
<dbReference type="InterPro" id="IPR006110">
    <property type="entry name" value="Pol_omega/Rpo6/RPB6"/>
</dbReference>
<proteinExistence type="predicted"/>
<dbReference type="NCBIfam" id="NF002208">
    <property type="entry name" value="PRK01099.1-3"/>
    <property type="match status" value="1"/>
</dbReference>
<accession>F2HI32</accession>
<dbReference type="GO" id="GO:0003899">
    <property type="term" value="F:DNA-directed RNA polymerase activity"/>
    <property type="evidence" value="ECO:0007669"/>
    <property type="project" value="InterPro"/>
</dbReference>
<dbReference type="InterPro" id="IPR020708">
    <property type="entry name" value="DNA-dir_RNA_polK_14-18kDa_CS"/>
</dbReference>
<dbReference type="GO" id="GO:0005736">
    <property type="term" value="C:RNA polymerase I complex"/>
    <property type="evidence" value="ECO:0007669"/>
    <property type="project" value="TreeGrafter"/>
</dbReference>
<dbReference type="GO" id="GO:0006366">
    <property type="term" value="P:transcription by RNA polymerase II"/>
    <property type="evidence" value="ECO:0007669"/>
    <property type="project" value="TreeGrafter"/>
</dbReference>